<keyword evidence="2" id="KW-1015">Disulfide bond</keyword>
<dbReference type="AlphaFoldDB" id="A0A1S3K977"/>
<feature type="region of interest" description="Disordered" evidence="4">
    <location>
        <begin position="413"/>
        <end position="434"/>
    </location>
</feature>
<feature type="domain" description="CUB" evidence="6">
    <location>
        <begin position="285"/>
        <end position="395"/>
    </location>
</feature>
<feature type="compositionally biased region" description="Polar residues" evidence="4">
    <location>
        <begin position="413"/>
        <end position="432"/>
    </location>
</feature>
<dbReference type="CDD" id="cd00041">
    <property type="entry name" value="CUB"/>
    <property type="match status" value="3"/>
</dbReference>
<feature type="transmembrane region" description="Helical" evidence="5">
    <location>
        <begin position="546"/>
        <end position="572"/>
    </location>
</feature>
<dbReference type="KEGG" id="lak:106179916"/>
<organism evidence="7 8">
    <name type="scientific">Lingula anatina</name>
    <name type="common">Brachiopod</name>
    <name type="synonym">Lingula unguis</name>
    <dbReference type="NCBI Taxonomy" id="7574"/>
    <lineage>
        <taxon>Eukaryota</taxon>
        <taxon>Metazoa</taxon>
        <taxon>Spiralia</taxon>
        <taxon>Lophotrochozoa</taxon>
        <taxon>Brachiopoda</taxon>
        <taxon>Linguliformea</taxon>
        <taxon>Lingulata</taxon>
        <taxon>Lingulida</taxon>
        <taxon>Linguloidea</taxon>
        <taxon>Lingulidae</taxon>
        <taxon>Lingula</taxon>
    </lineage>
</organism>
<dbReference type="Pfam" id="PF00431">
    <property type="entry name" value="CUB"/>
    <property type="match status" value="3"/>
</dbReference>
<protein>
    <submittedName>
        <fullName evidence="8">Tolloid-like protein 2</fullName>
    </submittedName>
</protein>
<evidence type="ECO:0000259" key="6">
    <source>
        <dbReference type="PROSITE" id="PS01180"/>
    </source>
</evidence>
<dbReference type="Proteomes" id="UP000085678">
    <property type="component" value="Unplaced"/>
</dbReference>
<dbReference type="SMART" id="SM00042">
    <property type="entry name" value="CUB"/>
    <property type="match status" value="3"/>
</dbReference>
<evidence type="ECO:0000256" key="5">
    <source>
        <dbReference type="SAM" id="Phobius"/>
    </source>
</evidence>
<evidence type="ECO:0000256" key="3">
    <source>
        <dbReference type="PROSITE-ProRule" id="PRU00059"/>
    </source>
</evidence>
<reference evidence="8" key="1">
    <citation type="submission" date="2025-08" db="UniProtKB">
        <authorList>
            <consortium name="RefSeq"/>
        </authorList>
    </citation>
    <scope>IDENTIFICATION</scope>
    <source>
        <tissue evidence="8">Gonads</tissue>
    </source>
</reference>
<dbReference type="OrthoDB" id="6162033at2759"/>
<evidence type="ECO:0000256" key="1">
    <source>
        <dbReference type="ARBA" id="ARBA00022737"/>
    </source>
</evidence>
<feature type="region of interest" description="Disordered" evidence="4">
    <location>
        <begin position="513"/>
        <end position="533"/>
    </location>
</feature>
<dbReference type="SUPFAM" id="SSF49854">
    <property type="entry name" value="Spermadhesin, CUB domain"/>
    <property type="match status" value="3"/>
</dbReference>
<dbReference type="Gene3D" id="2.60.120.290">
    <property type="entry name" value="Spermadhesin, CUB domain"/>
    <property type="match status" value="3"/>
</dbReference>
<proteinExistence type="predicted"/>
<dbReference type="InterPro" id="IPR000859">
    <property type="entry name" value="CUB_dom"/>
</dbReference>
<keyword evidence="5" id="KW-1133">Transmembrane helix</keyword>
<keyword evidence="5" id="KW-0472">Membrane</keyword>
<evidence type="ECO:0000313" key="7">
    <source>
        <dbReference type="Proteomes" id="UP000085678"/>
    </source>
</evidence>
<evidence type="ECO:0000256" key="2">
    <source>
        <dbReference type="ARBA" id="ARBA00023157"/>
    </source>
</evidence>
<keyword evidence="1" id="KW-0677">Repeat</keyword>
<feature type="domain" description="CUB" evidence="6">
    <location>
        <begin position="53"/>
        <end position="163"/>
    </location>
</feature>
<dbReference type="RefSeq" id="XP_013419178.1">
    <property type="nucleotide sequence ID" value="XM_013563724.1"/>
</dbReference>
<accession>A0A1S3K977</accession>
<evidence type="ECO:0000256" key="4">
    <source>
        <dbReference type="SAM" id="MobiDB-lite"/>
    </source>
</evidence>
<dbReference type="InterPro" id="IPR035914">
    <property type="entry name" value="Sperma_CUB_dom_sf"/>
</dbReference>
<keyword evidence="5" id="KW-0812">Transmembrane</keyword>
<keyword evidence="7" id="KW-1185">Reference proteome</keyword>
<dbReference type="PROSITE" id="PS01180">
    <property type="entry name" value="CUB"/>
    <property type="match status" value="3"/>
</dbReference>
<dbReference type="InParanoid" id="A0A1S3K977"/>
<comment type="caution">
    <text evidence="3">Lacks conserved residue(s) required for the propagation of feature annotation.</text>
</comment>
<name>A0A1S3K977_LINAN</name>
<feature type="domain" description="CUB" evidence="6">
    <location>
        <begin position="169"/>
        <end position="279"/>
    </location>
</feature>
<gene>
    <name evidence="8" type="primary">LOC106179916</name>
</gene>
<evidence type="ECO:0000313" key="8">
    <source>
        <dbReference type="RefSeq" id="XP_013419178.1"/>
    </source>
</evidence>
<dbReference type="GeneID" id="106179916"/>
<dbReference type="PANTHER" id="PTHR24251">
    <property type="entry name" value="OVOCHYMASE-RELATED"/>
    <property type="match status" value="1"/>
</dbReference>
<sequence length="593" mass="64651">MCVYGVLQLSPISRMAYHQRGAQECFVGNCPIIFELLEFFFQFSTLESQGQVCPPASNPTVLTAPVTIDPWPGDGSYSSDLDCHWQVNAPNGEVLEYSIDSLDIEDDIDCYYDYLKLTSHSGESQIFCGSTPVSGTYYSPVYIHFHSDDSMVGSGFRLVITPESQGQVCPPDSNPTVLTAPVTIDPWPWDVSYSSDLDCHWQVNAPNGEVLEYSIYFLDIEEVKDCDFDYLKLTSYSGESQIFCGSTPASGNHYSPIYIHFHSDDSIVGSGFRLVIMPESQGQVCPPDSNPTVLTAPVTIDPWPGDGSYFRDLDCHWQVNAPNGEVLEYSIDSLDIEDVTDCIFDYLKLSSYSGESQIFCGSMPASGTYYSPIYIHFHSDDSIVGSGFRLVITPVSLQNLVTGSEKVLPTEANTVTPSQTEQQSSTPPNFDASSYIPIHSGQPSLVTGASGSLQTTQPYSARAIVTTTNTLSTYTMSQMTPTPSEFITYQSIQPSPSPESLEYVSSQSITLNEQSATHPPTMPNKVTSPATAGQVSQKAKEIARRLAAAVVGGTAGAIAVIIIITLGAVLFIKWKGRQSNVVHTISNRDNLTM</sequence>